<comment type="function">
    <text evidence="1">Conjugation of reduced glutathione to a wide number of exogenous and endogenous hydrophobic electrophiles.</text>
</comment>
<evidence type="ECO:0000259" key="3">
    <source>
        <dbReference type="PROSITE" id="PS50404"/>
    </source>
</evidence>
<dbReference type="SFLD" id="SFLDS00019">
    <property type="entry name" value="Glutathione_Transferase_(cytos"/>
    <property type="match status" value="1"/>
</dbReference>
<dbReference type="InterPro" id="IPR010987">
    <property type="entry name" value="Glutathione-S-Trfase_C-like"/>
</dbReference>
<dbReference type="VEuPathDB" id="VectorBase:SCAU004322"/>
<dbReference type="Proteomes" id="UP000095300">
    <property type="component" value="Unassembled WGS sequence"/>
</dbReference>
<accession>A0A1I8P2S9</accession>
<dbReference type="SUPFAM" id="SSF47616">
    <property type="entry name" value="GST C-terminal domain-like"/>
    <property type="match status" value="1"/>
</dbReference>
<dbReference type="CDD" id="cd03177">
    <property type="entry name" value="GST_C_Delta_Epsilon"/>
    <property type="match status" value="1"/>
</dbReference>
<dbReference type="Pfam" id="PF13409">
    <property type="entry name" value="GST_N_2"/>
    <property type="match status" value="1"/>
</dbReference>
<dbReference type="SUPFAM" id="SSF52833">
    <property type="entry name" value="Thioredoxin-like"/>
    <property type="match status" value="1"/>
</dbReference>
<dbReference type="EnsemblMetazoa" id="SCAU004322-RA">
    <property type="protein sequence ID" value="SCAU004322-PA"/>
    <property type="gene ID" value="SCAU004322"/>
</dbReference>
<dbReference type="SFLD" id="SFLDG01153">
    <property type="entry name" value="Main.4:_Theta-like"/>
    <property type="match status" value="1"/>
</dbReference>
<sequence>MVKLVLYMDPLSAPSRAVIYLAKHIGVELEYRIVNLSKRETLKPEFIKLNPMHTVPTLVDGSEVIYDSHAICAYLVEKYTFNDDKLYPKDLVKRAMVNAILHFDSCDLFSPMRSMYVQVLYYDSHELCRTTIASIQQAWLSMERLLAKHAYLCGEHMTIADICCVATISAVDSNAPIEEKAYPKLLDWLKRMRAMPFYNDDGAEALKKRIVEKLAENRKAM</sequence>
<evidence type="ECO:0000313" key="6">
    <source>
        <dbReference type="Proteomes" id="UP000095300"/>
    </source>
</evidence>
<evidence type="ECO:0000256" key="1">
    <source>
        <dbReference type="ARBA" id="ARBA00003701"/>
    </source>
</evidence>
<dbReference type="SFLD" id="SFLDG00358">
    <property type="entry name" value="Main_(cytGST)"/>
    <property type="match status" value="1"/>
</dbReference>
<organism evidence="5 6">
    <name type="scientific">Stomoxys calcitrans</name>
    <name type="common">Stable fly</name>
    <name type="synonym">Conops calcitrans</name>
    <dbReference type="NCBI Taxonomy" id="35570"/>
    <lineage>
        <taxon>Eukaryota</taxon>
        <taxon>Metazoa</taxon>
        <taxon>Ecdysozoa</taxon>
        <taxon>Arthropoda</taxon>
        <taxon>Hexapoda</taxon>
        <taxon>Insecta</taxon>
        <taxon>Pterygota</taxon>
        <taxon>Neoptera</taxon>
        <taxon>Endopterygota</taxon>
        <taxon>Diptera</taxon>
        <taxon>Brachycera</taxon>
        <taxon>Muscomorpha</taxon>
        <taxon>Muscoidea</taxon>
        <taxon>Muscidae</taxon>
        <taxon>Stomoxys</taxon>
    </lineage>
</organism>
<dbReference type="PROSITE" id="PS50404">
    <property type="entry name" value="GST_NTER"/>
    <property type="match status" value="1"/>
</dbReference>
<dbReference type="PROSITE" id="PS50405">
    <property type="entry name" value="GST_CTER"/>
    <property type="match status" value="1"/>
</dbReference>
<dbReference type="GO" id="GO:0004364">
    <property type="term" value="F:glutathione transferase activity"/>
    <property type="evidence" value="ECO:0007669"/>
    <property type="project" value="TreeGrafter"/>
</dbReference>
<dbReference type="CDD" id="cd03045">
    <property type="entry name" value="GST_N_Delta_Epsilon"/>
    <property type="match status" value="1"/>
</dbReference>
<dbReference type="OrthoDB" id="2309723at2759"/>
<evidence type="ECO:0000256" key="2">
    <source>
        <dbReference type="ARBA" id="ARBA00011738"/>
    </source>
</evidence>
<evidence type="ECO:0000259" key="4">
    <source>
        <dbReference type="PROSITE" id="PS50405"/>
    </source>
</evidence>
<dbReference type="AlphaFoldDB" id="A0A1I8P2S9"/>
<dbReference type="Pfam" id="PF14497">
    <property type="entry name" value="GST_C_3"/>
    <property type="match status" value="1"/>
</dbReference>
<dbReference type="FunFam" id="1.20.1050.10:FF:000007">
    <property type="entry name" value="Glutathione S-transferase 1-1"/>
    <property type="match status" value="1"/>
</dbReference>
<protein>
    <submittedName>
        <fullName evidence="5">Uncharacterized protein</fullName>
    </submittedName>
</protein>
<dbReference type="InterPro" id="IPR036249">
    <property type="entry name" value="Thioredoxin-like_sf"/>
</dbReference>
<dbReference type="KEGG" id="scac:106087961"/>
<name>A0A1I8P2S9_STOCA</name>
<dbReference type="InterPro" id="IPR004045">
    <property type="entry name" value="Glutathione_S-Trfase_N"/>
</dbReference>
<proteinExistence type="predicted"/>
<evidence type="ECO:0000313" key="5">
    <source>
        <dbReference type="EnsemblMetazoa" id="SCAU004322-PA"/>
    </source>
</evidence>
<feature type="domain" description="GST N-terminal" evidence="3">
    <location>
        <begin position="2"/>
        <end position="83"/>
    </location>
</feature>
<dbReference type="GO" id="GO:0006749">
    <property type="term" value="P:glutathione metabolic process"/>
    <property type="evidence" value="ECO:0007669"/>
    <property type="project" value="TreeGrafter"/>
</dbReference>
<dbReference type="Gene3D" id="1.20.1050.10">
    <property type="match status" value="1"/>
</dbReference>
<dbReference type="Gene3D" id="3.40.30.10">
    <property type="entry name" value="Glutaredoxin"/>
    <property type="match status" value="1"/>
</dbReference>
<keyword evidence="6" id="KW-1185">Reference proteome</keyword>
<dbReference type="PANTHER" id="PTHR43969:SF3">
    <property type="entry name" value="GLUTATHIONE S TRANSFERASE E11, ISOFORM A-RELATED"/>
    <property type="match status" value="1"/>
</dbReference>
<feature type="domain" description="GST C-terminal" evidence="4">
    <location>
        <begin position="90"/>
        <end position="214"/>
    </location>
</feature>
<dbReference type="InterPro" id="IPR036282">
    <property type="entry name" value="Glutathione-S-Trfase_C_sf"/>
</dbReference>
<dbReference type="FunFam" id="3.40.30.10:FF:000034">
    <property type="entry name" value="glutathione S-transferase 1"/>
    <property type="match status" value="1"/>
</dbReference>
<gene>
    <name evidence="5" type="primary">106087961</name>
</gene>
<reference evidence="5" key="1">
    <citation type="submission" date="2020-05" db="UniProtKB">
        <authorList>
            <consortium name="EnsemblMetazoa"/>
        </authorList>
    </citation>
    <scope>IDENTIFICATION</scope>
    <source>
        <strain evidence="5">USDA</strain>
    </source>
</reference>
<dbReference type="STRING" id="35570.A0A1I8P2S9"/>
<comment type="subunit">
    <text evidence="2">Homodimer.</text>
</comment>
<dbReference type="InterPro" id="IPR040079">
    <property type="entry name" value="Glutathione_S-Trfase"/>
</dbReference>
<dbReference type="PANTHER" id="PTHR43969">
    <property type="entry name" value="GLUTATHIONE S TRANSFERASE D10, ISOFORM A-RELATED"/>
    <property type="match status" value="1"/>
</dbReference>
<dbReference type="InterPro" id="IPR004046">
    <property type="entry name" value="GST_C"/>
</dbReference>